<feature type="compositionally biased region" description="Polar residues" evidence="2">
    <location>
        <begin position="30"/>
        <end position="54"/>
    </location>
</feature>
<dbReference type="GO" id="GO:0003676">
    <property type="term" value="F:nucleic acid binding"/>
    <property type="evidence" value="ECO:0007669"/>
    <property type="project" value="InterPro"/>
</dbReference>
<gene>
    <name evidence="4" type="ORF">PVAND_014128</name>
</gene>
<dbReference type="AlphaFoldDB" id="A0A9J6CSJ4"/>
<proteinExistence type="predicted"/>
<protein>
    <recommendedName>
        <fullName evidence="3">CCHC-type domain-containing protein</fullName>
    </recommendedName>
</protein>
<feature type="region of interest" description="Disordered" evidence="2">
    <location>
        <begin position="1"/>
        <end position="65"/>
    </location>
</feature>
<evidence type="ECO:0000313" key="4">
    <source>
        <dbReference type="EMBL" id="KAG5684920.1"/>
    </source>
</evidence>
<evidence type="ECO:0000259" key="3">
    <source>
        <dbReference type="PROSITE" id="PS50158"/>
    </source>
</evidence>
<dbReference type="OrthoDB" id="7762714at2759"/>
<dbReference type="PROSITE" id="PS50158">
    <property type="entry name" value="ZF_CCHC"/>
    <property type="match status" value="1"/>
</dbReference>
<feature type="domain" description="CCHC-type" evidence="3">
    <location>
        <begin position="238"/>
        <end position="251"/>
    </location>
</feature>
<accession>A0A9J6CSJ4</accession>
<dbReference type="Proteomes" id="UP001107558">
    <property type="component" value="Chromosome 1"/>
</dbReference>
<organism evidence="4 5">
    <name type="scientific">Polypedilum vanderplanki</name>
    <name type="common">Sleeping chironomid midge</name>
    <dbReference type="NCBI Taxonomy" id="319348"/>
    <lineage>
        <taxon>Eukaryota</taxon>
        <taxon>Metazoa</taxon>
        <taxon>Ecdysozoa</taxon>
        <taxon>Arthropoda</taxon>
        <taxon>Hexapoda</taxon>
        <taxon>Insecta</taxon>
        <taxon>Pterygota</taxon>
        <taxon>Neoptera</taxon>
        <taxon>Endopterygota</taxon>
        <taxon>Diptera</taxon>
        <taxon>Nematocera</taxon>
        <taxon>Chironomoidea</taxon>
        <taxon>Chironomidae</taxon>
        <taxon>Chironominae</taxon>
        <taxon>Polypedilum</taxon>
        <taxon>Polypedilum</taxon>
    </lineage>
</organism>
<keyword evidence="1" id="KW-0479">Metal-binding</keyword>
<keyword evidence="1" id="KW-0862">Zinc</keyword>
<evidence type="ECO:0000256" key="1">
    <source>
        <dbReference type="PROSITE-ProRule" id="PRU00047"/>
    </source>
</evidence>
<evidence type="ECO:0000256" key="2">
    <source>
        <dbReference type="SAM" id="MobiDB-lite"/>
    </source>
</evidence>
<sequence length="421" mass="48393">MVRKRKISPRNSPNKSRKNNAGKKMKTIPQIKNDQSNQRNGSSPGPSKRGITTISSAGSSSSICSMESFNSKKNEATSKKVKPIFVDCPLVPVRNVINNVNLKSKPMLKLSNGKTQIQCNNLDDKQKVIEKLKSQSIRFYTFTENINKPQIVLLKGYYWENNVQENIQLDNLKKNLTDQGLVINLIKVFYKNDDYVIFSVSFKEKINLIDLNFNYKIIDSIIVRWEPLKSSNKKPMQCFNCQRFGHSAMNCGYQNKCVKCTEDHKPGECARIKNEEGKPKCVNCGGDHPANFSKCPENIKYQEKINELKKKSDKRKIRNPAQTRLHKIQHSYNDKDFPELPSPSTTNKHLGHQVSLDHHMNRNDALINKFNDACKRFKEIPNIQRSIEIFVNFVENLEAASTEAERQLILRNHIFANNYDT</sequence>
<feature type="compositionally biased region" description="Basic residues" evidence="2">
    <location>
        <begin position="15"/>
        <end position="26"/>
    </location>
</feature>
<name>A0A9J6CSJ4_POLVA</name>
<comment type="caution">
    <text evidence="4">The sequence shown here is derived from an EMBL/GenBank/DDBJ whole genome shotgun (WGS) entry which is preliminary data.</text>
</comment>
<keyword evidence="1" id="KW-0863">Zinc-finger</keyword>
<dbReference type="InterPro" id="IPR001878">
    <property type="entry name" value="Znf_CCHC"/>
</dbReference>
<feature type="compositionally biased region" description="Low complexity" evidence="2">
    <location>
        <begin position="55"/>
        <end position="65"/>
    </location>
</feature>
<dbReference type="GO" id="GO:0008270">
    <property type="term" value="F:zinc ion binding"/>
    <property type="evidence" value="ECO:0007669"/>
    <property type="project" value="UniProtKB-KW"/>
</dbReference>
<evidence type="ECO:0000313" key="5">
    <source>
        <dbReference type="Proteomes" id="UP001107558"/>
    </source>
</evidence>
<dbReference type="EMBL" id="JADBJN010000001">
    <property type="protein sequence ID" value="KAG5684920.1"/>
    <property type="molecule type" value="Genomic_DNA"/>
</dbReference>
<keyword evidence="5" id="KW-1185">Reference proteome</keyword>
<reference evidence="4" key="1">
    <citation type="submission" date="2021-03" db="EMBL/GenBank/DDBJ databases">
        <title>Chromosome level genome of the anhydrobiotic midge Polypedilum vanderplanki.</title>
        <authorList>
            <person name="Yoshida Y."/>
            <person name="Kikawada T."/>
            <person name="Gusev O."/>
        </authorList>
    </citation>
    <scope>NUCLEOTIDE SEQUENCE</scope>
    <source>
        <strain evidence="4">NIAS01</strain>
        <tissue evidence="4">Whole body or cell culture</tissue>
    </source>
</reference>